<sequence length="65" mass="7005">MKIAIAAAALVLALAGCRHVHVHDGPHHKDGPNYVLVCHKGKKTLELPREAVDAHLAHGDWVGRC</sequence>
<evidence type="ECO:0008006" key="3">
    <source>
        <dbReference type="Google" id="ProtNLM"/>
    </source>
</evidence>
<dbReference type="PROSITE" id="PS51257">
    <property type="entry name" value="PROKAR_LIPOPROTEIN"/>
    <property type="match status" value="1"/>
</dbReference>
<reference evidence="1 2" key="2">
    <citation type="submission" date="2019-09" db="EMBL/GenBank/DDBJ databases">
        <authorList>
            <person name="Mazur A."/>
        </authorList>
    </citation>
    <scope>NUCLEOTIDE SEQUENCE [LARGE SCALE GENOMIC DNA]</scope>
    <source>
        <strain evidence="1 2">3729k</strain>
    </source>
</reference>
<keyword evidence="2" id="KW-1185">Reference proteome</keyword>
<organism evidence="1 2">
    <name type="scientific">Arenimonas fontis</name>
    <dbReference type="NCBI Taxonomy" id="2608255"/>
    <lineage>
        <taxon>Bacteria</taxon>
        <taxon>Pseudomonadati</taxon>
        <taxon>Pseudomonadota</taxon>
        <taxon>Gammaproteobacteria</taxon>
        <taxon>Lysobacterales</taxon>
        <taxon>Lysobacteraceae</taxon>
        <taxon>Arenimonas</taxon>
    </lineage>
</organism>
<protein>
    <recommendedName>
        <fullName evidence="3">Lipoprotein</fullName>
    </recommendedName>
</protein>
<comment type="caution">
    <text evidence="1">The sequence shown here is derived from an EMBL/GenBank/DDBJ whole genome shotgun (WGS) entry which is preliminary data.</text>
</comment>
<dbReference type="AlphaFoldDB" id="A0A5B2ZDE1"/>
<accession>A0A5B2ZDE1</accession>
<gene>
    <name evidence="1" type="ORF">F0415_07515</name>
</gene>
<name>A0A5B2ZDE1_9GAMM</name>
<reference evidence="1 2" key="1">
    <citation type="submission" date="2019-09" db="EMBL/GenBank/DDBJ databases">
        <title>Arenimonas chukotkensis sp. nov., a bacterium isolated from Chukotka hot spring, Arctic region, Russia.</title>
        <authorList>
            <person name="Zayulina K.S."/>
            <person name="Prokofeva M.I."/>
            <person name="Elcheninov A.G."/>
            <person name="Novikov A."/>
            <person name="Kochetkova T.V."/>
            <person name="Kublanov I.V."/>
        </authorList>
    </citation>
    <scope>NUCLEOTIDE SEQUENCE [LARGE SCALE GENOMIC DNA]</scope>
    <source>
        <strain evidence="1 2">3729k</strain>
    </source>
</reference>
<proteinExistence type="predicted"/>
<evidence type="ECO:0000313" key="2">
    <source>
        <dbReference type="Proteomes" id="UP000322165"/>
    </source>
</evidence>
<dbReference type="RefSeq" id="WP_149860581.1">
    <property type="nucleotide sequence ID" value="NZ_VUOD01000004.1"/>
</dbReference>
<dbReference type="Proteomes" id="UP000322165">
    <property type="component" value="Unassembled WGS sequence"/>
</dbReference>
<dbReference type="EMBL" id="VUOD01000004">
    <property type="protein sequence ID" value="KAA2285082.1"/>
    <property type="molecule type" value="Genomic_DNA"/>
</dbReference>
<evidence type="ECO:0000313" key="1">
    <source>
        <dbReference type="EMBL" id="KAA2285082.1"/>
    </source>
</evidence>